<dbReference type="Pfam" id="PF13365">
    <property type="entry name" value="Trypsin_2"/>
    <property type="match status" value="1"/>
</dbReference>
<dbReference type="Proteomes" id="UP001499984">
    <property type="component" value="Unassembled WGS sequence"/>
</dbReference>
<sequence length="195" mass="19831">MKVTGQVDNSGRGAEGSGFVHGDGMVMTNAHVVAGVDRPWVRTGGVGERVPATVVLYDPGTDAAVLRVPGPDVPAVSFAGSDTMRGGSAVVAGYPQNGGLDLRAATVAARMDATGLDIYDASTVTRDVHQLRATVRPGNSGGPLLTTDGQVYGMVFARSSAHPDTGYALAADELRALADQGARADGPVEARVVSS</sequence>
<dbReference type="PANTHER" id="PTHR43019">
    <property type="entry name" value="SERINE ENDOPROTEASE DEGS"/>
    <property type="match status" value="1"/>
</dbReference>
<dbReference type="RefSeq" id="WP_345008513.1">
    <property type="nucleotide sequence ID" value="NZ_BAAAZY010000003.1"/>
</dbReference>
<accession>A0ABP7UD21</accession>
<comment type="caution">
    <text evidence="2">The sequence shown here is derived from an EMBL/GenBank/DDBJ whole genome shotgun (WGS) entry which is preliminary data.</text>
</comment>
<feature type="region of interest" description="Disordered" evidence="1">
    <location>
        <begin position="1"/>
        <end position="20"/>
    </location>
</feature>
<dbReference type="InterPro" id="IPR009003">
    <property type="entry name" value="Peptidase_S1_PA"/>
</dbReference>
<proteinExistence type="predicted"/>
<dbReference type="SUPFAM" id="SSF50494">
    <property type="entry name" value="Trypsin-like serine proteases"/>
    <property type="match status" value="1"/>
</dbReference>
<gene>
    <name evidence="2" type="ORF">GCM10022233_06320</name>
</gene>
<protein>
    <recommendedName>
        <fullName evidence="4">Serine protease</fullName>
    </recommendedName>
</protein>
<keyword evidence="3" id="KW-1185">Reference proteome</keyword>
<dbReference type="PANTHER" id="PTHR43019:SF23">
    <property type="entry name" value="PROTEASE DO-LIKE 5, CHLOROPLASTIC"/>
    <property type="match status" value="1"/>
</dbReference>
<dbReference type="PRINTS" id="PR00834">
    <property type="entry name" value="PROTEASES2C"/>
</dbReference>
<dbReference type="InterPro" id="IPR043504">
    <property type="entry name" value="Peptidase_S1_PA_chymotrypsin"/>
</dbReference>
<evidence type="ECO:0000313" key="2">
    <source>
        <dbReference type="EMBL" id="GAA4040442.1"/>
    </source>
</evidence>
<organism evidence="2 3">
    <name type="scientific">Streptomyces shaanxiensis</name>
    <dbReference type="NCBI Taxonomy" id="653357"/>
    <lineage>
        <taxon>Bacteria</taxon>
        <taxon>Bacillati</taxon>
        <taxon>Actinomycetota</taxon>
        <taxon>Actinomycetes</taxon>
        <taxon>Kitasatosporales</taxon>
        <taxon>Streptomycetaceae</taxon>
        <taxon>Streptomyces</taxon>
    </lineage>
</organism>
<name>A0ABP7UD21_9ACTN</name>
<evidence type="ECO:0000313" key="3">
    <source>
        <dbReference type="Proteomes" id="UP001499984"/>
    </source>
</evidence>
<dbReference type="InterPro" id="IPR001940">
    <property type="entry name" value="Peptidase_S1C"/>
</dbReference>
<dbReference type="Gene3D" id="2.40.10.10">
    <property type="entry name" value="Trypsin-like serine proteases"/>
    <property type="match status" value="2"/>
</dbReference>
<dbReference type="EMBL" id="BAAAZY010000003">
    <property type="protein sequence ID" value="GAA4040442.1"/>
    <property type="molecule type" value="Genomic_DNA"/>
</dbReference>
<evidence type="ECO:0008006" key="4">
    <source>
        <dbReference type="Google" id="ProtNLM"/>
    </source>
</evidence>
<evidence type="ECO:0000256" key="1">
    <source>
        <dbReference type="SAM" id="MobiDB-lite"/>
    </source>
</evidence>
<reference evidence="3" key="1">
    <citation type="journal article" date="2019" name="Int. J. Syst. Evol. Microbiol.">
        <title>The Global Catalogue of Microorganisms (GCM) 10K type strain sequencing project: providing services to taxonomists for standard genome sequencing and annotation.</title>
        <authorList>
            <consortium name="The Broad Institute Genomics Platform"/>
            <consortium name="The Broad Institute Genome Sequencing Center for Infectious Disease"/>
            <person name="Wu L."/>
            <person name="Ma J."/>
        </authorList>
    </citation>
    <scope>NUCLEOTIDE SEQUENCE [LARGE SCALE GENOMIC DNA]</scope>
    <source>
        <strain evidence="3">JCM 16925</strain>
    </source>
</reference>